<dbReference type="InterPro" id="IPR001460">
    <property type="entry name" value="PCN-bd_Tpept"/>
</dbReference>
<dbReference type="EMBL" id="FNKJ01000004">
    <property type="protein sequence ID" value="SDR47356.1"/>
    <property type="molecule type" value="Genomic_DNA"/>
</dbReference>
<organism evidence="2 3">
    <name type="scientific">Pseudomonas moorei</name>
    <dbReference type="NCBI Taxonomy" id="395599"/>
    <lineage>
        <taxon>Bacteria</taxon>
        <taxon>Pseudomonadati</taxon>
        <taxon>Pseudomonadota</taxon>
        <taxon>Gammaproteobacteria</taxon>
        <taxon>Pseudomonadales</taxon>
        <taxon>Pseudomonadaceae</taxon>
        <taxon>Pseudomonas</taxon>
    </lineage>
</organism>
<dbReference type="Gene3D" id="3.40.710.10">
    <property type="entry name" value="DD-peptidase/beta-lactamase superfamily"/>
    <property type="match status" value="1"/>
</dbReference>
<proteinExistence type="predicted"/>
<feature type="domain" description="Penicillin-binding protein transpeptidase" evidence="1">
    <location>
        <begin position="1"/>
        <end position="35"/>
    </location>
</feature>
<gene>
    <name evidence="2" type="ORF">SAMN04490195_6207</name>
</gene>
<dbReference type="Proteomes" id="UP000199570">
    <property type="component" value="Unassembled WGS sequence"/>
</dbReference>
<accession>A0A1H1JCI4</accession>
<dbReference type="Pfam" id="PF00905">
    <property type="entry name" value="Transpeptidase"/>
    <property type="match status" value="1"/>
</dbReference>
<evidence type="ECO:0000313" key="2">
    <source>
        <dbReference type="EMBL" id="SDR47356.1"/>
    </source>
</evidence>
<name>A0A1H1JCI4_9PSED</name>
<dbReference type="GO" id="GO:0008658">
    <property type="term" value="F:penicillin binding"/>
    <property type="evidence" value="ECO:0007669"/>
    <property type="project" value="InterPro"/>
</dbReference>
<dbReference type="SUPFAM" id="SSF56601">
    <property type="entry name" value="beta-lactamase/transpeptidase-like"/>
    <property type="match status" value="1"/>
</dbReference>
<evidence type="ECO:0000313" key="3">
    <source>
        <dbReference type="Proteomes" id="UP000199570"/>
    </source>
</evidence>
<evidence type="ECO:0000259" key="1">
    <source>
        <dbReference type="Pfam" id="PF00905"/>
    </source>
</evidence>
<dbReference type="InterPro" id="IPR012338">
    <property type="entry name" value="Beta-lactam/transpept-like"/>
</dbReference>
<dbReference type="AlphaFoldDB" id="A0A1H1JCI4"/>
<protein>
    <submittedName>
        <fullName evidence="2">Penicillin binding protein transpeptidase domain-containing protein</fullName>
    </submittedName>
</protein>
<reference evidence="3" key="1">
    <citation type="submission" date="2016-10" db="EMBL/GenBank/DDBJ databases">
        <authorList>
            <person name="Varghese N."/>
            <person name="Submissions S."/>
        </authorList>
    </citation>
    <scope>NUCLEOTIDE SEQUENCE [LARGE SCALE GENOMIC DNA]</scope>
    <source>
        <strain evidence="3">BS3775</strain>
    </source>
</reference>
<keyword evidence="3" id="KW-1185">Reference proteome</keyword>
<sequence>MQVTPLQLAQATALIANKGVWNRPHLAKTVDGVAPVDEHPMPNILLKD</sequence>
<feature type="non-terminal residue" evidence="2">
    <location>
        <position position="48"/>
    </location>
</feature>